<dbReference type="Proteomes" id="UP000515158">
    <property type="component" value="Unplaced"/>
</dbReference>
<accession>A0A6P8Z9I1</accession>
<dbReference type="OrthoDB" id="2505440at2759"/>
<evidence type="ECO:0000256" key="1">
    <source>
        <dbReference type="ARBA" id="ARBA00004123"/>
    </source>
</evidence>
<evidence type="ECO:0000256" key="6">
    <source>
        <dbReference type="ARBA" id="ARBA00023242"/>
    </source>
</evidence>
<evidence type="ECO:0000256" key="7">
    <source>
        <dbReference type="SAM" id="MobiDB-lite"/>
    </source>
</evidence>
<comment type="subcellular location">
    <subcellularLocation>
        <location evidence="1">Nucleus</location>
    </subcellularLocation>
</comment>
<keyword evidence="3" id="KW-0805">Transcription regulation</keyword>
<dbReference type="GO" id="GO:0003677">
    <property type="term" value="F:DNA binding"/>
    <property type="evidence" value="ECO:0007669"/>
    <property type="project" value="UniProtKB-KW"/>
</dbReference>
<keyword evidence="9" id="KW-1185">Reference proteome</keyword>
<gene>
    <name evidence="10" type="primary">LOC117648624</name>
</gene>
<dbReference type="InterPro" id="IPR009044">
    <property type="entry name" value="ssDNA-bd_transcriptional_reg"/>
</dbReference>
<evidence type="ECO:0000256" key="3">
    <source>
        <dbReference type="ARBA" id="ARBA00023015"/>
    </source>
</evidence>
<evidence type="ECO:0000313" key="10">
    <source>
        <dbReference type="RefSeq" id="XP_034247131.1"/>
    </source>
</evidence>
<dbReference type="GO" id="GO:0060261">
    <property type="term" value="P:positive regulation of transcription initiation by RNA polymerase II"/>
    <property type="evidence" value="ECO:0007669"/>
    <property type="project" value="InterPro"/>
</dbReference>
<organism evidence="10">
    <name type="scientific">Thrips palmi</name>
    <name type="common">Melon thrips</name>
    <dbReference type="NCBI Taxonomy" id="161013"/>
    <lineage>
        <taxon>Eukaryota</taxon>
        <taxon>Metazoa</taxon>
        <taxon>Ecdysozoa</taxon>
        <taxon>Arthropoda</taxon>
        <taxon>Hexapoda</taxon>
        <taxon>Insecta</taxon>
        <taxon>Pterygota</taxon>
        <taxon>Neoptera</taxon>
        <taxon>Paraneoptera</taxon>
        <taxon>Thysanoptera</taxon>
        <taxon>Terebrantia</taxon>
        <taxon>Thripoidea</taxon>
        <taxon>Thripidae</taxon>
        <taxon>Thrips</taxon>
    </lineage>
</organism>
<feature type="compositionally biased region" description="Basic and acidic residues" evidence="7">
    <location>
        <begin position="40"/>
        <end position="54"/>
    </location>
</feature>
<keyword evidence="6" id="KW-0539">Nucleus</keyword>
<name>A0A6P8Z9I1_THRPL</name>
<evidence type="ECO:0000256" key="4">
    <source>
        <dbReference type="ARBA" id="ARBA00023125"/>
    </source>
</evidence>
<dbReference type="Pfam" id="PF02229">
    <property type="entry name" value="PC4"/>
    <property type="match status" value="1"/>
</dbReference>
<keyword evidence="4" id="KW-0238">DNA-binding</keyword>
<dbReference type="SUPFAM" id="SSF54447">
    <property type="entry name" value="ssDNA-binding transcriptional regulator domain"/>
    <property type="match status" value="1"/>
</dbReference>
<proteinExistence type="inferred from homology"/>
<dbReference type="CTD" id="34120"/>
<evidence type="ECO:0000313" key="9">
    <source>
        <dbReference type="Proteomes" id="UP000515158"/>
    </source>
</evidence>
<dbReference type="AlphaFoldDB" id="A0A6P8Z9I1"/>
<feature type="region of interest" description="Disordered" evidence="7">
    <location>
        <begin position="1"/>
        <end position="54"/>
    </location>
</feature>
<comment type="similarity">
    <text evidence="2">Belongs to the transcriptional coactivator PC4 family.</text>
</comment>
<dbReference type="GO" id="GO:0005634">
    <property type="term" value="C:nucleus"/>
    <property type="evidence" value="ECO:0007669"/>
    <property type="project" value="UniProtKB-SubCell"/>
</dbReference>
<dbReference type="KEGG" id="tpal:117648624"/>
<dbReference type="InParanoid" id="A0A6P8Z9I1"/>
<protein>
    <submittedName>
        <fullName evidence="10">RNA polymerase II transcriptional coactivator</fullName>
    </submittedName>
</protein>
<evidence type="ECO:0000256" key="5">
    <source>
        <dbReference type="ARBA" id="ARBA00023163"/>
    </source>
</evidence>
<dbReference type="InterPro" id="IPR045125">
    <property type="entry name" value="Sub1/Tcp4-like"/>
</dbReference>
<dbReference type="PANTHER" id="PTHR13215">
    <property type="entry name" value="RNA POLYMERASE II TRANSCRIPTIONAL COACTIVATOR"/>
    <property type="match status" value="1"/>
</dbReference>
<dbReference type="GO" id="GO:0003713">
    <property type="term" value="F:transcription coactivator activity"/>
    <property type="evidence" value="ECO:0007669"/>
    <property type="project" value="InterPro"/>
</dbReference>
<reference evidence="10" key="1">
    <citation type="submission" date="2025-08" db="UniProtKB">
        <authorList>
            <consortium name="RefSeq"/>
        </authorList>
    </citation>
    <scope>IDENTIFICATION</scope>
    <source>
        <tissue evidence="10">Total insect</tissue>
    </source>
</reference>
<evidence type="ECO:0000259" key="8">
    <source>
        <dbReference type="Pfam" id="PF02229"/>
    </source>
</evidence>
<feature type="domain" description="Transcriptional coactivator p15 (PC4) C-terminal" evidence="8">
    <location>
        <begin position="49"/>
        <end position="99"/>
    </location>
</feature>
<keyword evidence="5" id="KW-0804">Transcription</keyword>
<sequence length="111" mass="12096">MPPKKRSKKPASSSDSDSGPDDKGPLVKKPALSPSKPKGPKGEAGDESFPLERNRFVTVSEFRGSVMVGIREFYEKDGELLPGKKGISLTASQYQKLKDLIPQIDEALSKH</sequence>
<dbReference type="InterPro" id="IPR003173">
    <property type="entry name" value="PC4_C"/>
</dbReference>
<dbReference type="FunCoup" id="A0A6P8Z9I1">
    <property type="interactions" value="1316"/>
</dbReference>
<evidence type="ECO:0000256" key="2">
    <source>
        <dbReference type="ARBA" id="ARBA00009001"/>
    </source>
</evidence>
<dbReference type="RefSeq" id="XP_034247131.1">
    <property type="nucleotide sequence ID" value="XM_034391240.1"/>
</dbReference>
<dbReference type="GeneID" id="117648624"/>
<dbReference type="Gene3D" id="2.30.31.10">
    <property type="entry name" value="Transcriptional Coactivator Pc4, Chain A"/>
    <property type="match status" value="1"/>
</dbReference>